<organism evidence="3 4">
    <name type="scientific">Mucilaginibacter glaciei</name>
    <dbReference type="NCBI Taxonomy" id="2772109"/>
    <lineage>
        <taxon>Bacteria</taxon>
        <taxon>Pseudomonadati</taxon>
        <taxon>Bacteroidota</taxon>
        <taxon>Sphingobacteriia</taxon>
        <taxon>Sphingobacteriales</taxon>
        <taxon>Sphingobacteriaceae</taxon>
        <taxon>Mucilaginibacter</taxon>
    </lineage>
</organism>
<evidence type="ECO:0000313" key="3">
    <source>
        <dbReference type="EMBL" id="MBD1393948.1"/>
    </source>
</evidence>
<keyword evidence="1" id="KW-0732">Signal</keyword>
<dbReference type="SMART" id="SM00867">
    <property type="entry name" value="YceI"/>
    <property type="match status" value="1"/>
</dbReference>
<dbReference type="RefSeq" id="WP_191163697.1">
    <property type="nucleotide sequence ID" value="NZ_JACWMX010000005.1"/>
</dbReference>
<feature type="signal peptide" evidence="1">
    <location>
        <begin position="1"/>
        <end position="20"/>
    </location>
</feature>
<evidence type="ECO:0000256" key="1">
    <source>
        <dbReference type="SAM" id="SignalP"/>
    </source>
</evidence>
<dbReference type="SUPFAM" id="SSF101874">
    <property type="entry name" value="YceI-like"/>
    <property type="match status" value="1"/>
</dbReference>
<keyword evidence="4" id="KW-1185">Reference proteome</keyword>
<dbReference type="PANTHER" id="PTHR34406:SF1">
    <property type="entry name" value="PROTEIN YCEI"/>
    <property type="match status" value="1"/>
</dbReference>
<accession>A0A926NRC1</accession>
<feature type="domain" description="Lipid/polyisoprenoid-binding YceI-like" evidence="2">
    <location>
        <begin position="23"/>
        <end position="183"/>
    </location>
</feature>
<dbReference type="EMBL" id="JACWMX010000005">
    <property type="protein sequence ID" value="MBD1393948.1"/>
    <property type="molecule type" value="Genomic_DNA"/>
</dbReference>
<feature type="chain" id="PRO_5038025509" evidence="1">
    <location>
        <begin position="21"/>
        <end position="184"/>
    </location>
</feature>
<dbReference type="Gene3D" id="2.40.128.110">
    <property type="entry name" value="Lipid/polyisoprenoid-binding, YceI-like"/>
    <property type="match status" value="1"/>
</dbReference>
<dbReference type="PANTHER" id="PTHR34406">
    <property type="entry name" value="PROTEIN YCEI"/>
    <property type="match status" value="1"/>
</dbReference>
<protein>
    <submittedName>
        <fullName evidence="3">YceI family protein</fullName>
    </submittedName>
</protein>
<evidence type="ECO:0000259" key="2">
    <source>
        <dbReference type="SMART" id="SM00867"/>
    </source>
</evidence>
<dbReference type="Proteomes" id="UP000619078">
    <property type="component" value="Unassembled WGS sequence"/>
</dbReference>
<evidence type="ECO:0000313" key="4">
    <source>
        <dbReference type="Proteomes" id="UP000619078"/>
    </source>
</evidence>
<name>A0A926NRC1_9SPHI</name>
<comment type="caution">
    <text evidence="3">The sequence shown here is derived from an EMBL/GenBank/DDBJ whole genome shotgun (WGS) entry which is preliminary data.</text>
</comment>
<sequence length="184" mass="20144">MKLKIILLSIICLTASLAFAQQKLTIDIKNSVVNWTGHAEIGSYAPAGTLNFKEGQIILKNGLVNSALLLIDMKTMQQSNNDLLGHLKGPDFFDVEKYTLSTIRITRVVNGQAYGQLTIKDNTQPLICPVDIQTANGRITISGKIIIDRTKYGVVYNSSSFFANLGDHAIRNTFDVAFSVVGPQ</sequence>
<dbReference type="InterPro" id="IPR007372">
    <property type="entry name" value="Lipid/polyisoprenoid-bd_YceI"/>
</dbReference>
<dbReference type="Pfam" id="PF04264">
    <property type="entry name" value="YceI"/>
    <property type="match status" value="1"/>
</dbReference>
<dbReference type="InterPro" id="IPR036761">
    <property type="entry name" value="TTHA0802/YceI-like_sf"/>
</dbReference>
<reference evidence="3" key="1">
    <citation type="submission" date="2020-09" db="EMBL/GenBank/DDBJ databases">
        <title>Novel species of Mucilaginibacter isolated from a glacier on the Tibetan Plateau.</title>
        <authorList>
            <person name="Liu Q."/>
            <person name="Xin Y.-H."/>
        </authorList>
    </citation>
    <scope>NUCLEOTIDE SEQUENCE</scope>
    <source>
        <strain evidence="3">ZB1P21</strain>
    </source>
</reference>
<proteinExistence type="predicted"/>
<gene>
    <name evidence="3" type="ORF">IDJ76_12640</name>
</gene>
<dbReference type="AlphaFoldDB" id="A0A926NRC1"/>